<dbReference type="SMART" id="SM00347">
    <property type="entry name" value="HTH_MARR"/>
    <property type="match status" value="1"/>
</dbReference>
<dbReference type="Gene3D" id="1.10.10.10">
    <property type="entry name" value="Winged helix-like DNA-binding domain superfamily/Winged helix DNA-binding domain"/>
    <property type="match status" value="1"/>
</dbReference>
<dbReference type="AlphaFoldDB" id="A0A563E848"/>
<dbReference type="GO" id="GO:0003700">
    <property type="term" value="F:DNA-binding transcription factor activity"/>
    <property type="evidence" value="ECO:0007669"/>
    <property type="project" value="InterPro"/>
</dbReference>
<dbReference type="OrthoDB" id="5120077at2"/>
<evidence type="ECO:0000313" key="2">
    <source>
        <dbReference type="EMBL" id="TWP38700.1"/>
    </source>
</evidence>
<comment type="caution">
    <text evidence="2">The sequence shown here is derived from an EMBL/GenBank/DDBJ whole genome shotgun (WGS) entry which is preliminary data.</text>
</comment>
<dbReference type="InterPro" id="IPR039422">
    <property type="entry name" value="MarR/SlyA-like"/>
</dbReference>
<dbReference type="PANTHER" id="PTHR33164:SF43">
    <property type="entry name" value="HTH-TYPE TRANSCRIPTIONAL REPRESSOR YETL"/>
    <property type="match status" value="1"/>
</dbReference>
<dbReference type="GO" id="GO:0006950">
    <property type="term" value="P:response to stress"/>
    <property type="evidence" value="ECO:0007669"/>
    <property type="project" value="TreeGrafter"/>
</dbReference>
<dbReference type="SUPFAM" id="SSF46785">
    <property type="entry name" value="Winged helix' DNA-binding domain"/>
    <property type="match status" value="1"/>
</dbReference>
<accession>A0A563E848</accession>
<evidence type="ECO:0000313" key="3">
    <source>
        <dbReference type="Proteomes" id="UP000320244"/>
    </source>
</evidence>
<dbReference type="InterPro" id="IPR000835">
    <property type="entry name" value="HTH_MarR-typ"/>
</dbReference>
<evidence type="ECO:0000259" key="1">
    <source>
        <dbReference type="PROSITE" id="PS50995"/>
    </source>
</evidence>
<dbReference type="Proteomes" id="UP000320244">
    <property type="component" value="Unassembled WGS sequence"/>
</dbReference>
<dbReference type="InterPro" id="IPR036390">
    <property type="entry name" value="WH_DNA-bd_sf"/>
</dbReference>
<dbReference type="PROSITE" id="PS50995">
    <property type="entry name" value="HTH_MARR_2"/>
    <property type="match status" value="1"/>
</dbReference>
<name>A0A563E848_9MICO</name>
<reference evidence="2 3" key="1">
    <citation type="submission" date="2019-05" db="EMBL/GenBank/DDBJ databases">
        <authorList>
            <person name="Lee S.D."/>
        </authorList>
    </citation>
    <scope>NUCLEOTIDE SEQUENCE [LARGE SCALE GENOMIC DNA]</scope>
    <source>
        <strain evidence="2 3">C5-26</strain>
    </source>
</reference>
<feature type="domain" description="HTH marR-type" evidence="1">
    <location>
        <begin position="7"/>
        <end position="137"/>
    </location>
</feature>
<gene>
    <name evidence="2" type="ORF">FGL98_02080</name>
</gene>
<dbReference type="Pfam" id="PF12802">
    <property type="entry name" value="MarR_2"/>
    <property type="match status" value="1"/>
</dbReference>
<keyword evidence="3" id="KW-1185">Reference proteome</keyword>
<dbReference type="RefSeq" id="WP_146315102.1">
    <property type="nucleotide sequence ID" value="NZ_VCQV01000002.1"/>
</dbReference>
<proteinExistence type="predicted"/>
<dbReference type="EMBL" id="VCQV01000002">
    <property type="protein sequence ID" value="TWP38700.1"/>
    <property type="molecule type" value="Genomic_DNA"/>
</dbReference>
<dbReference type="PANTHER" id="PTHR33164">
    <property type="entry name" value="TRANSCRIPTIONAL REGULATOR, MARR FAMILY"/>
    <property type="match status" value="1"/>
</dbReference>
<organism evidence="2 3">
    <name type="scientific">Leekyejoonella antrihumi</name>
    <dbReference type="NCBI Taxonomy" id="1660198"/>
    <lineage>
        <taxon>Bacteria</taxon>
        <taxon>Bacillati</taxon>
        <taxon>Actinomycetota</taxon>
        <taxon>Actinomycetes</taxon>
        <taxon>Micrococcales</taxon>
        <taxon>Dermacoccaceae</taxon>
        <taxon>Leekyejoonella</taxon>
    </lineage>
</organism>
<dbReference type="InterPro" id="IPR036388">
    <property type="entry name" value="WH-like_DNA-bd_sf"/>
</dbReference>
<sequence length="149" mass="15357">MESHLLEIDAVRALTRAARLMERAAGDLTLAQYRVLSAVAEGTSRASRLANRLALGKPAVSGLVDALCHKGMLRRGAVPDDLRAVTLTLTDEGGAALLAAEAGMSAELRTLAGFADDPAGLIVGIARLGAAIEAAAQVSDEPLTTGTRR</sequence>
<protein>
    <submittedName>
        <fullName evidence="2">Winged helix-turn-helix transcriptional regulator</fullName>
    </submittedName>
</protein>
<reference evidence="2 3" key="2">
    <citation type="submission" date="2019-08" db="EMBL/GenBank/DDBJ databases">
        <title>Jejuicoccus antrihumi gen. nov., sp. nov., a new member of the family Dermacoccaceae isolated from a cave.</title>
        <authorList>
            <person name="Schumann P."/>
            <person name="Kim I.S."/>
        </authorList>
    </citation>
    <scope>NUCLEOTIDE SEQUENCE [LARGE SCALE GENOMIC DNA]</scope>
    <source>
        <strain evidence="2 3">C5-26</strain>
    </source>
</reference>